<dbReference type="PROSITE" id="PS52038">
    <property type="entry name" value="TOPO_IB_2"/>
    <property type="match status" value="1"/>
</dbReference>
<evidence type="ECO:0000256" key="1">
    <source>
        <dbReference type="ARBA" id="ARBA00000213"/>
    </source>
</evidence>
<dbReference type="Pfam" id="PF01028">
    <property type="entry name" value="Topoisom_I"/>
    <property type="match status" value="1"/>
</dbReference>
<dbReference type="InterPro" id="IPR001631">
    <property type="entry name" value="TopoI"/>
</dbReference>
<evidence type="ECO:0000256" key="3">
    <source>
        <dbReference type="ARBA" id="ARBA00012891"/>
    </source>
</evidence>
<dbReference type="Gene3D" id="3.30.66.10">
    <property type="entry name" value="DNA topoisomerase I domain"/>
    <property type="match status" value="1"/>
</dbReference>
<organism evidence="9 10">
    <name type="scientific">Crossiella equi</name>
    <dbReference type="NCBI Taxonomy" id="130796"/>
    <lineage>
        <taxon>Bacteria</taxon>
        <taxon>Bacillati</taxon>
        <taxon>Actinomycetota</taxon>
        <taxon>Actinomycetes</taxon>
        <taxon>Pseudonocardiales</taxon>
        <taxon>Pseudonocardiaceae</taxon>
        <taxon>Crossiella</taxon>
    </lineage>
</organism>
<keyword evidence="6" id="KW-0413">Isomerase</keyword>
<dbReference type="InterPro" id="IPR011010">
    <property type="entry name" value="DNA_brk_join_enz"/>
</dbReference>
<evidence type="ECO:0000256" key="5">
    <source>
        <dbReference type="ARBA" id="ARBA00023125"/>
    </source>
</evidence>
<gene>
    <name evidence="9" type="ORF">JOF53_004186</name>
</gene>
<dbReference type="SUPFAM" id="SSF56349">
    <property type="entry name" value="DNA breaking-rejoining enzymes"/>
    <property type="match status" value="1"/>
</dbReference>
<evidence type="ECO:0000256" key="2">
    <source>
        <dbReference type="ARBA" id="ARBA00006645"/>
    </source>
</evidence>
<feature type="domain" description="DNA topoisomerase IB N-terminal" evidence="8">
    <location>
        <begin position="4"/>
        <end position="37"/>
    </location>
</feature>
<evidence type="ECO:0000259" key="7">
    <source>
        <dbReference type="Pfam" id="PF01028"/>
    </source>
</evidence>
<dbReference type="EMBL" id="JAGIOO010000001">
    <property type="protein sequence ID" value="MBP2475314.1"/>
    <property type="molecule type" value="Genomic_DNA"/>
</dbReference>
<dbReference type="Gene3D" id="3.90.15.10">
    <property type="entry name" value="Topoisomerase I, Chain A, domain 3"/>
    <property type="match status" value="1"/>
</dbReference>
<protein>
    <recommendedName>
        <fullName evidence="3">DNA topoisomerase</fullName>
        <ecNumber evidence="3">5.6.2.1</ecNumber>
    </recommendedName>
</protein>
<sequence length="312" mass="35366">MRGEDLARIRALVIPPAWREVWISPHANGHIQAVGVDEAGRKQYLYHPDWTARRDAEKFDRVLRLGGRLPEVRARVAELVTAPGLGRERVLAAALRMLELGAFRVGGHVYTRENGSFGLATLRREHIRLRRGRIHVAYQAKGGQDRELVLRDDEVHAVLRGLLRRREDNPELLAYRRGREWCNVRAEEINEFLRELAGPGFSAKDLRTWNATVLAATALAVRARPETKTGRARAVREMIKEVAEELGNTPAVCRRSYVDPYVLTGYDNGLTIRRTVQRAGSTDLTRTGVRDTIERSVLRLLRRARRELPAAG</sequence>
<dbReference type="InterPro" id="IPR014711">
    <property type="entry name" value="TopoI_cat_a-hlx-sub_euk"/>
</dbReference>
<feature type="domain" description="DNA topoisomerase I catalytic core eukaryotic-type" evidence="7">
    <location>
        <begin position="52"/>
        <end position="253"/>
    </location>
</feature>
<dbReference type="SUPFAM" id="SSF55869">
    <property type="entry name" value="DNA topoisomerase I domain"/>
    <property type="match status" value="1"/>
</dbReference>
<comment type="caution">
    <text evidence="9">The sequence shown here is derived from an EMBL/GenBank/DDBJ whole genome shotgun (WGS) entry which is preliminary data.</text>
</comment>
<keyword evidence="10" id="KW-1185">Reference proteome</keyword>
<comment type="similarity">
    <text evidence="2">Belongs to the type IB topoisomerase family.</text>
</comment>
<keyword evidence="4" id="KW-0799">Topoisomerase</keyword>
<proteinExistence type="inferred from homology"/>
<reference evidence="9 10" key="1">
    <citation type="submission" date="2021-03" db="EMBL/GenBank/DDBJ databases">
        <title>Sequencing the genomes of 1000 actinobacteria strains.</title>
        <authorList>
            <person name="Klenk H.-P."/>
        </authorList>
    </citation>
    <scope>NUCLEOTIDE SEQUENCE [LARGE SCALE GENOMIC DNA]</scope>
    <source>
        <strain evidence="9 10">DSM 44580</strain>
    </source>
</reference>
<dbReference type="InterPro" id="IPR035447">
    <property type="entry name" value="DNA_topo_I_N_sf"/>
</dbReference>
<dbReference type="PRINTS" id="PR00416">
    <property type="entry name" value="EUTPISMRASEI"/>
</dbReference>
<name>A0ABS5AGG3_9PSEU</name>
<evidence type="ECO:0000259" key="8">
    <source>
        <dbReference type="Pfam" id="PF21338"/>
    </source>
</evidence>
<accession>A0ABS5AGG3</accession>
<evidence type="ECO:0000256" key="6">
    <source>
        <dbReference type="ARBA" id="ARBA00023235"/>
    </source>
</evidence>
<comment type="catalytic activity">
    <reaction evidence="1">
        <text>ATP-independent breakage of single-stranded DNA, followed by passage and rejoining.</text>
        <dbReference type="EC" id="5.6.2.1"/>
    </reaction>
</comment>
<dbReference type="EC" id="5.6.2.1" evidence="3"/>
<evidence type="ECO:0000313" key="9">
    <source>
        <dbReference type="EMBL" id="MBP2475314.1"/>
    </source>
</evidence>
<dbReference type="Proteomes" id="UP001519363">
    <property type="component" value="Unassembled WGS sequence"/>
</dbReference>
<keyword evidence="5" id="KW-0238">DNA-binding</keyword>
<dbReference type="InterPro" id="IPR049331">
    <property type="entry name" value="Top1B_N_bact"/>
</dbReference>
<dbReference type="Pfam" id="PF21338">
    <property type="entry name" value="Top1B_N_bact"/>
    <property type="match status" value="1"/>
</dbReference>
<dbReference type="InterPro" id="IPR013500">
    <property type="entry name" value="TopoI_cat_euk"/>
</dbReference>
<dbReference type="Gene3D" id="1.10.132.120">
    <property type="match status" value="1"/>
</dbReference>
<evidence type="ECO:0000313" key="10">
    <source>
        <dbReference type="Proteomes" id="UP001519363"/>
    </source>
</evidence>
<evidence type="ECO:0000256" key="4">
    <source>
        <dbReference type="ARBA" id="ARBA00023029"/>
    </source>
</evidence>